<dbReference type="Proteomes" id="UP001589692">
    <property type="component" value="Unassembled WGS sequence"/>
</dbReference>
<dbReference type="PANTHER" id="PTHR30011">
    <property type="entry name" value="ALKANESULFONATE MONOOXYGENASE-RELATED"/>
    <property type="match status" value="1"/>
</dbReference>
<dbReference type="EMBL" id="JBHMAA010000003">
    <property type="protein sequence ID" value="MFB9947587.1"/>
    <property type="molecule type" value="Genomic_DNA"/>
</dbReference>
<comment type="caution">
    <text evidence="6">The sequence shown here is derived from an EMBL/GenBank/DDBJ whole genome shotgun (WGS) entry which is preliminary data.</text>
</comment>
<evidence type="ECO:0000313" key="6">
    <source>
        <dbReference type="EMBL" id="MFB9947587.1"/>
    </source>
</evidence>
<proteinExistence type="predicted"/>
<evidence type="ECO:0000313" key="7">
    <source>
        <dbReference type="Proteomes" id="UP001589692"/>
    </source>
</evidence>
<dbReference type="RefSeq" id="WP_377255327.1">
    <property type="nucleotide sequence ID" value="NZ_JBHMAA010000003.1"/>
</dbReference>
<keyword evidence="3" id="KW-0560">Oxidoreductase</keyword>
<keyword evidence="2" id="KW-0288">FMN</keyword>
<feature type="domain" description="Luciferase-like" evidence="5">
    <location>
        <begin position="47"/>
        <end position="251"/>
    </location>
</feature>
<keyword evidence="1" id="KW-0285">Flavoprotein</keyword>
<keyword evidence="7" id="KW-1185">Reference proteome</keyword>
<sequence length="329" mass="34784">MTSKTGLLLGIGLTAGDYGVFKVADASPPLLDRLDRSADLITLEDGYARAKGDGPDAILLANWLGSRTRTVGVIAGAPLNFLEPFHVSTAIATLDYVTEGRAGLLLQSLKGERATEARLATGSLNGFPDINEQTLDQDLAEAIDVVRQLWDSWEDDAVIRDKESQRFIDGAKLRYIDFKGGNFSVLGPSITPRPPQGQPIVASSVGPQDDPASAASSDLIFLSGKADQILALSREISARFPEALRFADIEIATAIEPDGLLGRARQLNGAGFAGIRLVVTDAKRDLGPLLDQVIPALRDAGIAAATSGTTLRQRLGLPAARNRHVAAAA</sequence>
<keyword evidence="4" id="KW-0503">Monooxygenase</keyword>
<dbReference type="InterPro" id="IPR051260">
    <property type="entry name" value="Diverse_substr_monoxygenases"/>
</dbReference>
<dbReference type="Pfam" id="PF00296">
    <property type="entry name" value="Bac_luciferase"/>
    <property type="match status" value="1"/>
</dbReference>
<evidence type="ECO:0000256" key="4">
    <source>
        <dbReference type="ARBA" id="ARBA00023033"/>
    </source>
</evidence>
<gene>
    <name evidence="6" type="ORF">ACFFP0_01945</name>
</gene>
<dbReference type="PANTHER" id="PTHR30011:SF16">
    <property type="entry name" value="C2H2 FINGER DOMAIN TRANSCRIPTION FACTOR (EUROFUNG)-RELATED"/>
    <property type="match status" value="1"/>
</dbReference>
<reference evidence="6 7" key="1">
    <citation type="submission" date="2024-09" db="EMBL/GenBank/DDBJ databases">
        <authorList>
            <person name="Sun Q."/>
            <person name="Mori K."/>
        </authorList>
    </citation>
    <scope>NUCLEOTIDE SEQUENCE [LARGE SCALE GENOMIC DNA]</scope>
    <source>
        <strain evidence="6 7">TBRC 4938</strain>
    </source>
</reference>
<evidence type="ECO:0000256" key="3">
    <source>
        <dbReference type="ARBA" id="ARBA00023002"/>
    </source>
</evidence>
<evidence type="ECO:0000256" key="1">
    <source>
        <dbReference type="ARBA" id="ARBA00022630"/>
    </source>
</evidence>
<dbReference type="InterPro" id="IPR011251">
    <property type="entry name" value="Luciferase-like_dom"/>
</dbReference>
<dbReference type="SUPFAM" id="SSF51679">
    <property type="entry name" value="Bacterial luciferase-like"/>
    <property type="match status" value="1"/>
</dbReference>
<protein>
    <submittedName>
        <fullName evidence="6">LLM class flavin-dependent oxidoreductase</fullName>
    </submittedName>
</protein>
<dbReference type="Gene3D" id="3.20.20.30">
    <property type="entry name" value="Luciferase-like domain"/>
    <property type="match status" value="1"/>
</dbReference>
<name>A0ABV6ACK5_9HYPH</name>
<dbReference type="InterPro" id="IPR036661">
    <property type="entry name" value="Luciferase-like_sf"/>
</dbReference>
<evidence type="ECO:0000259" key="5">
    <source>
        <dbReference type="Pfam" id="PF00296"/>
    </source>
</evidence>
<accession>A0ABV6ACK5</accession>
<evidence type="ECO:0000256" key="2">
    <source>
        <dbReference type="ARBA" id="ARBA00022643"/>
    </source>
</evidence>
<organism evidence="6 7">
    <name type="scientific">Rhizobium puerariae</name>
    <dbReference type="NCBI Taxonomy" id="1585791"/>
    <lineage>
        <taxon>Bacteria</taxon>
        <taxon>Pseudomonadati</taxon>
        <taxon>Pseudomonadota</taxon>
        <taxon>Alphaproteobacteria</taxon>
        <taxon>Hyphomicrobiales</taxon>
        <taxon>Rhizobiaceae</taxon>
        <taxon>Rhizobium/Agrobacterium group</taxon>
        <taxon>Rhizobium</taxon>
    </lineage>
</organism>